<dbReference type="EMBL" id="GBRH01283270">
    <property type="protein sequence ID" value="JAD14625.1"/>
    <property type="molecule type" value="Transcribed_RNA"/>
</dbReference>
<proteinExistence type="predicted"/>
<accession>A0A0A8XQ29</accession>
<name>A0A0A8XQ29_ARUDO</name>
<reference evidence="1" key="2">
    <citation type="journal article" date="2015" name="Data Brief">
        <title>Shoot transcriptome of the giant reed, Arundo donax.</title>
        <authorList>
            <person name="Barrero R.A."/>
            <person name="Guerrero F.D."/>
            <person name="Moolhuijzen P."/>
            <person name="Goolsby J.A."/>
            <person name="Tidwell J."/>
            <person name="Bellgard S.E."/>
            <person name="Bellgard M.I."/>
        </authorList>
    </citation>
    <scope>NUCLEOTIDE SEQUENCE</scope>
    <source>
        <tissue evidence="1">Shoot tissue taken approximately 20 cm above the soil surface</tissue>
    </source>
</reference>
<evidence type="ECO:0000313" key="1">
    <source>
        <dbReference type="EMBL" id="JAD14625.1"/>
    </source>
</evidence>
<sequence>MFAGPLWLSKRLYVAVRGCVRV</sequence>
<protein>
    <submittedName>
        <fullName evidence="1">Uncharacterized protein</fullName>
    </submittedName>
</protein>
<dbReference type="AlphaFoldDB" id="A0A0A8XQ29"/>
<organism evidence="1">
    <name type="scientific">Arundo donax</name>
    <name type="common">Giant reed</name>
    <name type="synonym">Donax arundinaceus</name>
    <dbReference type="NCBI Taxonomy" id="35708"/>
    <lineage>
        <taxon>Eukaryota</taxon>
        <taxon>Viridiplantae</taxon>
        <taxon>Streptophyta</taxon>
        <taxon>Embryophyta</taxon>
        <taxon>Tracheophyta</taxon>
        <taxon>Spermatophyta</taxon>
        <taxon>Magnoliopsida</taxon>
        <taxon>Liliopsida</taxon>
        <taxon>Poales</taxon>
        <taxon>Poaceae</taxon>
        <taxon>PACMAD clade</taxon>
        <taxon>Arundinoideae</taxon>
        <taxon>Arundineae</taxon>
        <taxon>Arundo</taxon>
    </lineage>
</organism>
<reference evidence="1" key="1">
    <citation type="submission" date="2014-09" db="EMBL/GenBank/DDBJ databases">
        <authorList>
            <person name="Magalhaes I.L.F."/>
            <person name="Oliveira U."/>
            <person name="Santos F.R."/>
            <person name="Vidigal T.H.D.A."/>
            <person name="Brescovit A.D."/>
            <person name="Santos A.J."/>
        </authorList>
    </citation>
    <scope>NUCLEOTIDE SEQUENCE</scope>
    <source>
        <tissue evidence="1">Shoot tissue taken approximately 20 cm above the soil surface</tissue>
    </source>
</reference>